<dbReference type="ESTHER" id="nillu-est1">
    <property type="family name" value="Carb_B_Arthropoda"/>
</dbReference>
<accession>B7SW89</accession>
<evidence type="ECO:0000256" key="3">
    <source>
        <dbReference type="ARBA" id="ARBA00022487"/>
    </source>
</evidence>
<protein>
    <recommendedName>
        <fullName evidence="6">Carboxylic ester hydrolase</fullName>
        <ecNumber evidence="6">3.1.1.-</ecNumber>
    </recommendedName>
</protein>
<comment type="similarity">
    <text evidence="1 6">Belongs to the type-B carboxylesterase/lipase family.</text>
</comment>
<name>B7SW89_NILLU</name>
<dbReference type="InterPro" id="IPR002018">
    <property type="entry name" value="CarbesteraseB"/>
</dbReference>
<evidence type="ECO:0000256" key="5">
    <source>
        <dbReference type="ARBA" id="ARBA00023180"/>
    </source>
</evidence>
<dbReference type="PANTHER" id="PTHR43142">
    <property type="entry name" value="CARBOXYLIC ESTER HYDROLASE"/>
    <property type="match status" value="1"/>
</dbReference>
<dbReference type="GO" id="GO:0052689">
    <property type="term" value="F:carboxylic ester hydrolase activity"/>
    <property type="evidence" value="ECO:0007669"/>
    <property type="project" value="UniProtKB-KW"/>
</dbReference>
<sequence>MAVKWEMVGLAWAALLAFASFSAADNSVPVVHDTASGDLSGKFLTLTPNRTIEAYLGIPYAQPPIGSRRFKDPEPFGKWLGTFNGTKEPTKCLQVNGFLPGKPVEGSEDCLYLNVYTPSRNGVGYPVMVFIHGGGFVDGDGTSGFYGPDKLLLTKDIILVTIHYRLGFLGFASLDDGDFAGNYGLKDQSLALKWVKENIAKFGGDGDKVTVVGESAGAASTHFHILSPQSQGLFQRAILLSGTADCPWAVSTAHQNGNLTAKMASLVNCSADTSATELLECLRRVEGSEFLIHNEKFQTVWKGYSVPIVIFRPTIESHSGNAFITQESYKSQSKKPMMIGATSDEGALVLAILKRDKTRSLESALSEFDKRFTEIMPVEGDFLDDPDHKERAEKIKTEYFGNSTISNETLPQLTKLYSDTYLLNGIKSTLSRHEGEKYVYKFGYEGSYSISQLLSGDPTYRNGVCHADDLFYLFPMKPFLGLRVGSETEKDKEISAKFVDLITNFVIEGNPNSKSEPSIWTPSSKDVDFLSISTEGNFEMKKNFPGA</sequence>
<dbReference type="PANTHER" id="PTHR43142:SF1">
    <property type="entry name" value="CARBOXYLIC ESTER HYDROLASE"/>
    <property type="match status" value="1"/>
</dbReference>
<comment type="similarity">
    <text evidence="2">Belongs to the 'GDXG' lipolytic enzyme family.</text>
</comment>
<proteinExistence type="evidence at transcript level"/>
<dbReference type="EC" id="3.1.1.-" evidence="6"/>
<dbReference type="Gene3D" id="3.40.50.1820">
    <property type="entry name" value="alpha/beta hydrolase"/>
    <property type="match status" value="1"/>
</dbReference>
<dbReference type="PROSITE" id="PS00122">
    <property type="entry name" value="CARBOXYLESTERASE_B_1"/>
    <property type="match status" value="1"/>
</dbReference>
<keyword evidence="3" id="KW-0719">Serine esterase</keyword>
<feature type="domain" description="Carboxylesterase type B" evidence="7">
    <location>
        <begin position="33"/>
        <end position="540"/>
    </location>
</feature>
<evidence type="ECO:0000259" key="7">
    <source>
        <dbReference type="Pfam" id="PF00135"/>
    </source>
</evidence>
<evidence type="ECO:0000256" key="4">
    <source>
        <dbReference type="ARBA" id="ARBA00022801"/>
    </source>
</evidence>
<dbReference type="Pfam" id="PF00135">
    <property type="entry name" value="COesterase"/>
    <property type="match status" value="1"/>
</dbReference>
<reference evidence="8" key="1">
    <citation type="journal article" date="2011" name="Insect Biochem. Mol. Biol.">
        <title>Two single mutations commonly cause qualitative change of nonspecific carboxylesterases in insects.</title>
        <authorList>
            <person name="Cui F."/>
            <person name="Lin Z."/>
            <person name="Wang H."/>
            <person name="Liu S."/>
            <person name="Chang H."/>
            <person name="Reeck G."/>
            <person name="Qiao C."/>
            <person name="Raymond M."/>
            <person name="Kang L."/>
        </authorList>
    </citation>
    <scope>NUCLEOTIDE SEQUENCE</scope>
</reference>
<evidence type="ECO:0000313" key="8">
    <source>
        <dbReference type="EMBL" id="ACI42853.1"/>
    </source>
</evidence>
<organism evidence="8">
    <name type="scientific">Nilaparvata lugens</name>
    <name type="common">Brown planthopper</name>
    <dbReference type="NCBI Taxonomy" id="108931"/>
    <lineage>
        <taxon>Eukaryota</taxon>
        <taxon>Metazoa</taxon>
        <taxon>Ecdysozoa</taxon>
        <taxon>Arthropoda</taxon>
        <taxon>Hexapoda</taxon>
        <taxon>Insecta</taxon>
        <taxon>Pterygota</taxon>
        <taxon>Neoptera</taxon>
        <taxon>Paraneoptera</taxon>
        <taxon>Hemiptera</taxon>
        <taxon>Auchenorrhyncha</taxon>
        <taxon>Fulgoroidea</taxon>
        <taxon>Delphacidae</taxon>
        <taxon>Delphacinae</taxon>
        <taxon>Nilaparvata</taxon>
    </lineage>
</organism>
<keyword evidence="4 6" id="KW-0378">Hydrolase</keyword>
<dbReference type="InterPro" id="IPR002168">
    <property type="entry name" value="Lipase_GDXG_HIS_AS"/>
</dbReference>
<dbReference type="AlphaFoldDB" id="B7SW89"/>
<dbReference type="SUPFAM" id="SSF53474">
    <property type="entry name" value="alpha/beta-Hydrolases"/>
    <property type="match status" value="1"/>
</dbReference>
<feature type="chain" id="PRO_5005123874" description="Carboxylic ester hydrolase" evidence="6">
    <location>
        <begin position="25"/>
        <end position="547"/>
    </location>
</feature>
<dbReference type="EMBL" id="EU783912">
    <property type="protein sequence ID" value="ACI42853.1"/>
    <property type="molecule type" value="mRNA"/>
</dbReference>
<keyword evidence="6" id="KW-0732">Signal</keyword>
<dbReference type="PROSITE" id="PS00941">
    <property type="entry name" value="CARBOXYLESTERASE_B_2"/>
    <property type="match status" value="1"/>
</dbReference>
<feature type="signal peptide" evidence="6">
    <location>
        <begin position="1"/>
        <end position="24"/>
    </location>
</feature>
<evidence type="ECO:0000256" key="6">
    <source>
        <dbReference type="RuleBase" id="RU361235"/>
    </source>
</evidence>
<dbReference type="PROSITE" id="PS01173">
    <property type="entry name" value="LIPASE_GDXG_HIS"/>
    <property type="match status" value="1"/>
</dbReference>
<keyword evidence="5" id="KW-0325">Glycoprotein</keyword>
<dbReference type="InterPro" id="IPR019819">
    <property type="entry name" value="Carboxylesterase_B_CS"/>
</dbReference>
<evidence type="ECO:0000256" key="1">
    <source>
        <dbReference type="ARBA" id="ARBA00005964"/>
    </source>
</evidence>
<evidence type="ECO:0000256" key="2">
    <source>
        <dbReference type="ARBA" id="ARBA00010515"/>
    </source>
</evidence>
<dbReference type="OrthoDB" id="19653at2759"/>
<dbReference type="InterPro" id="IPR019826">
    <property type="entry name" value="Carboxylesterase_B_AS"/>
</dbReference>
<dbReference type="InterPro" id="IPR029058">
    <property type="entry name" value="AB_hydrolase_fold"/>
</dbReference>